<sequence>MTPPEPTPPETASPETASPETAGSKTASPDTASPETTGPKRGPRERMVFSAAQLIRRDGVAATGVRDVVAHAGAPRGSVQHYFPGGKEQLVNEAVEWAGRYAARRVGRFLAGMAEPSPSRLLAAMAGQWIDEFDRTGFAAGGCPVAAATVDRADSSPSTRAAAAAAFARWTGPVAEALAGMGVPAERTRPLATLMISSLEGAILIARAERDVRALTTVADELGPFLDACVPTRSGSEPAG</sequence>
<dbReference type="InterPro" id="IPR054156">
    <property type="entry name" value="YxaF_TetR_C"/>
</dbReference>
<feature type="region of interest" description="Disordered" evidence="4">
    <location>
        <begin position="1"/>
        <end position="45"/>
    </location>
</feature>
<proteinExistence type="predicted"/>
<organism evidence="7 8">
    <name type="scientific">Nonomuraea indica</name>
    <dbReference type="NCBI Taxonomy" id="1581193"/>
    <lineage>
        <taxon>Bacteria</taxon>
        <taxon>Bacillati</taxon>
        <taxon>Actinomycetota</taxon>
        <taxon>Actinomycetes</taxon>
        <taxon>Streptosporangiales</taxon>
        <taxon>Streptosporangiaceae</taxon>
        <taxon>Nonomuraea</taxon>
    </lineage>
</organism>
<keyword evidence="8" id="KW-1185">Reference proteome</keyword>
<comment type="caution">
    <text evidence="7">The sequence shown here is derived from an EMBL/GenBank/DDBJ whole genome shotgun (WGS) entry which is preliminary data.</text>
</comment>
<keyword evidence="1" id="KW-0805">Transcription regulation</keyword>
<dbReference type="RefSeq" id="WP_397018256.1">
    <property type="nucleotide sequence ID" value="NZ_JBITMB010000001.1"/>
</dbReference>
<evidence type="ECO:0000259" key="6">
    <source>
        <dbReference type="Pfam" id="PF21993"/>
    </source>
</evidence>
<evidence type="ECO:0000256" key="1">
    <source>
        <dbReference type="ARBA" id="ARBA00023015"/>
    </source>
</evidence>
<feature type="domain" description="HTH tetR-type" evidence="5">
    <location>
        <begin position="51"/>
        <end position="94"/>
    </location>
</feature>
<evidence type="ECO:0000256" key="4">
    <source>
        <dbReference type="SAM" id="MobiDB-lite"/>
    </source>
</evidence>
<gene>
    <name evidence="7" type="ORF">ACIBP5_02025</name>
</gene>
<evidence type="ECO:0000256" key="3">
    <source>
        <dbReference type="ARBA" id="ARBA00023163"/>
    </source>
</evidence>
<evidence type="ECO:0000313" key="7">
    <source>
        <dbReference type="EMBL" id="MFI7438726.1"/>
    </source>
</evidence>
<dbReference type="SUPFAM" id="SSF48498">
    <property type="entry name" value="Tetracyclin repressor-like, C-terminal domain"/>
    <property type="match status" value="1"/>
</dbReference>
<dbReference type="InterPro" id="IPR001647">
    <property type="entry name" value="HTH_TetR"/>
</dbReference>
<evidence type="ECO:0000259" key="5">
    <source>
        <dbReference type="Pfam" id="PF00440"/>
    </source>
</evidence>
<dbReference type="PANTHER" id="PTHR47506:SF3">
    <property type="entry name" value="HTH-TYPE TRANSCRIPTIONAL REGULATOR LMRA"/>
    <property type="match status" value="1"/>
</dbReference>
<dbReference type="SUPFAM" id="SSF46689">
    <property type="entry name" value="Homeodomain-like"/>
    <property type="match status" value="1"/>
</dbReference>
<dbReference type="Pfam" id="PF21993">
    <property type="entry name" value="TetR_C_13_2"/>
    <property type="match status" value="1"/>
</dbReference>
<feature type="compositionally biased region" description="Low complexity" evidence="4">
    <location>
        <begin position="12"/>
        <end position="22"/>
    </location>
</feature>
<name>A0ABW7ZW20_9ACTN</name>
<evidence type="ECO:0000313" key="8">
    <source>
        <dbReference type="Proteomes" id="UP001612928"/>
    </source>
</evidence>
<dbReference type="Gene3D" id="1.10.357.10">
    <property type="entry name" value="Tetracycline Repressor, domain 2"/>
    <property type="match status" value="1"/>
</dbReference>
<keyword evidence="2" id="KW-0238">DNA-binding</keyword>
<keyword evidence="3" id="KW-0804">Transcription</keyword>
<reference evidence="7 8" key="1">
    <citation type="submission" date="2024-10" db="EMBL/GenBank/DDBJ databases">
        <title>The Natural Products Discovery Center: Release of the First 8490 Sequenced Strains for Exploring Actinobacteria Biosynthetic Diversity.</title>
        <authorList>
            <person name="Kalkreuter E."/>
            <person name="Kautsar S.A."/>
            <person name="Yang D."/>
            <person name="Bader C.D."/>
            <person name="Teijaro C.N."/>
            <person name="Fluegel L."/>
            <person name="Davis C.M."/>
            <person name="Simpson J.R."/>
            <person name="Lauterbach L."/>
            <person name="Steele A.D."/>
            <person name="Gui C."/>
            <person name="Meng S."/>
            <person name="Li G."/>
            <person name="Viehrig K."/>
            <person name="Ye F."/>
            <person name="Su P."/>
            <person name="Kiefer A.F."/>
            <person name="Nichols A."/>
            <person name="Cepeda A.J."/>
            <person name="Yan W."/>
            <person name="Fan B."/>
            <person name="Jiang Y."/>
            <person name="Adhikari A."/>
            <person name="Zheng C.-J."/>
            <person name="Schuster L."/>
            <person name="Cowan T.M."/>
            <person name="Smanski M.J."/>
            <person name="Chevrette M.G."/>
            <person name="De Carvalho L.P.S."/>
            <person name="Shen B."/>
        </authorList>
    </citation>
    <scope>NUCLEOTIDE SEQUENCE [LARGE SCALE GENOMIC DNA]</scope>
    <source>
        <strain evidence="7 8">NPDC049503</strain>
    </source>
</reference>
<dbReference type="InterPro" id="IPR009057">
    <property type="entry name" value="Homeodomain-like_sf"/>
</dbReference>
<dbReference type="PANTHER" id="PTHR47506">
    <property type="entry name" value="TRANSCRIPTIONAL REGULATORY PROTEIN"/>
    <property type="match status" value="1"/>
</dbReference>
<dbReference type="Pfam" id="PF00440">
    <property type="entry name" value="TetR_N"/>
    <property type="match status" value="1"/>
</dbReference>
<accession>A0ABW7ZW20</accession>
<dbReference type="InterPro" id="IPR036271">
    <property type="entry name" value="Tet_transcr_reg_TetR-rel_C_sf"/>
</dbReference>
<dbReference type="Proteomes" id="UP001612928">
    <property type="component" value="Unassembled WGS sequence"/>
</dbReference>
<protein>
    <submittedName>
        <fullName evidence="7">TetR/AcrR family transcriptional regulator</fullName>
    </submittedName>
</protein>
<feature type="domain" description="Transcriptional regulator LmrA/YxaF-like C-terminal" evidence="6">
    <location>
        <begin position="119"/>
        <end position="220"/>
    </location>
</feature>
<feature type="compositionally biased region" description="Polar residues" evidence="4">
    <location>
        <begin position="23"/>
        <end position="36"/>
    </location>
</feature>
<feature type="compositionally biased region" description="Pro residues" evidence="4">
    <location>
        <begin position="1"/>
        <end position="11"/>
    </location>
</feature>
<evidence type="ECO:0000256" key="2">
    <source>
        <dbReference type="ARBA" id="ARBA00023125"/>
    </source>
</evidence>
<dbReference type="EMBL" id="JBITMB010000001">
    <property type="protein sequence ID" value="MFI7438726.1"/>
    <property type="molecule type" value="Genomic_DNA"/>
</dbReference>